<dbReference type="Gene3D" id="1.10.10.10">
    <property type="entry name" value="Winged helix-like DNA-binding domain superfamily/Winged helix DNA-binding domain"/>
    <property type="match status" value="1"/>
</dbReference>
<dbReference type="InterPro" id="IPR013196">
    <property type="entry name" value="HTH_11"/>
</dbReference>
<proteinExistence type="predicted"/>
<protein>
    <submittedName>
        <fullName evidence="2">ArsR family transcriptional regulator</fullName>
    </submittedName>
</protein>
<dbReference type="SUPFAM" id="SSF46785">
    <property type="entry name" value="Winged helix' DNA-binding domain"/>
    <property type="match status" value="1"/>
</dbReference>
<reference evidence="2 3" key="1">
    <citation type="submission" date="2017-06" db="EMBL/GenBank/DDBJ databases">
        <title>Genome Sequencing of the methanotroph Methylovulum psychrotolerants str. HV10-M2 isolated from a high-altitude environment.</title>
        <authorList>
            <person name="Mateos-Rivera A."/>
        </authorList>
    </citation>
    <scope>NUCLEOTIDE SEQUENCE [LARGE SCALE GENOMIC DNA]</scope>
    <source>
        <strain evidence="2 3">HV10_M2</strain>
    </source>
</reference>
<dbReference type="GO" id="GO:0006355">
    <property type="term" value="P:regulation of DNA-templated transcription"/>
    <property type="evidence" value="ECO:0007669"/>
    <property type="project" value="UniProtKB-ARBA"/>
</dbReference>
<evidence type="ECO:0000313" key="3">
    <source>
        <dbReference type="Proteomes" id="UP000197019"/>
    </source>
</evidence>
<dbReference type="KEGG" id="mpsy:CEK71_18310"/>
<dbReference type="RefSeq" id="WP_088620732.1">
    <property type="nucleotide sequence ID" value="NZ_CP022129.1"/>
</dbReference>
<dbReference type="OrthoDB" id="8545200at2"/>
<dbReference type="Pfam" id="PF08279">
    <property type="entry name" value="HTH_11"/>
    <property type="match status" value="1"/>
</dbReference>
<sequence>MVDKIKSRQHEILTLLLENKAGLSIDEIATALDISRNAVQQHFATLQKNGYIQTGGIHKTSGRPVRSFILTEAGINSFPKQYAWFSELLLRNLKDEMGSEALQRYLHKLAVHLSQSLLPQFVGKQPDEKLEGLLKIMAQLGFQAKAIKNIDNNERTIEACNCVYHDLAQKHEEVCEFDRTLISSLLESEIEHTECMAKGGVVCSFKITNKGEKP</sequence>
<dbReference type="Proteomes" id="UP000197019">
    <property type="component" value="Chromosome"/>
</dbReference>
<keyword evidence="3" id="KW-1185">Reference proteome</keyword>
<feature type="domain" description="Helix-turn-helix type 11" evidence="1">
    <location>
        <begin position="8"/>
        <end position="51"/>
    </location>
</feature>
<dbReference type="InterPro" id="IPR036390">
    <property type="entry name" value="WH_DNA-bd_sf"/>
</dbReference>
<evidence type="ECO:0000313" key="2">
    <source>
        <dbReference type="EMBL" id="ASF47862.1"/>
    </source>
</evidence>
<name>A0A1Z4C2V1_9GAMM</name>
<dbReference type="Gene3D" id="3.30.1380.20">
    <property type="entry name" value="Trafficking protein particle complex subunit 3"/>
    <property type="match status" value="1"/>
</dbReference>
<evidence type="ECO:0000259" key="1">
    <source>
        <dbReference type="Pfam" id="PF08279"/>
    </source>
</evidence>
<dbReference type="CDD" id="cd00090">
    <property type="entry name" value="HTH_ARSR"/>
    <property type="match status" value="1"/>
</dbReference>
<dbReference type="InterPro" id="IPR011991">
    <property type="entry name" value="ArsR-like_HTH"/>
</dbReference>
<dbReference type="AlphaFoldDB" id="A0A1Z4C2V1"/>
<dbReference type="InterPro" id="IPR036388">
    <property type="entry name" value="WH-like_DNA-bd_sf"/>
</dbReference>
<organism evidence="2 3">
    <name type="scientific">Methylovulum psychrotolerans</name>
    <dbReference type="NCBI Taxonomy" id="1704499"/>
    <lineage>
        <taxon>Bacteria</taxon>
        <taxon>Pseudomonadati</taxon>
        <taxon>Pseudomonadota</taxon>
        <taxon>Gammaproteobacteria</taxon>
        <taxon>Methylococcales</taxon>
        <taxon>Methylococcaceae</taxon>
        <taxon>Methylovulum</taxon>
    </lineage>
</organism>
<accession>A0A1Z4C2V1</accession>
<gene>
    <name evidence="2" type="ORF">CEK71_18310</name>
</gene>
<dbReference type="EMBL" id="CP022129">
    <property type="protein sequence ID" value="ASF47862.1"/>
    <property type="molecule type" value="Genomic_DNA"/>
</dbReference>